<organism evidence="5 6">
    <name type="scientific">Paralimibaculum aggregatum</name>
    <dbReference type="NCBI Taxonomy" id="3036245"/>
    <lineage>
        <taxon>Bacteria</taxon>
        <taxon>Pseudomonadati</taxon>
        <taxon>Pseudomonadota</taxon>
        <taxon>Alphaproteobacteria</taxon>
        <taxon>Rhodobacterales</taxon>
        <taxon>Paracoccaceae</taxon>
        <taxon>Paralimibaculum</taxon>
    </lineage>
</organism>
<keyword evidence="1 5" id="KW-0489">Methyltransferase</keyword>
<gene>
    <name evidence="5" type="ORF">LNKW23_05040</name>
</gene>
<proteinExistence type="predicted"/>
<dbReference type="InterPro" id="IPR054170">
    <property type="entry name" value="RlmL_1st"/>
</dbReference>
<evidence type="ECO:0000259" key="3">
    <source>
        <dbReference type="Pfam" id="PF01170"/>
    </source>
</evidence>
<evidence type="ECO:0000259" key="4">
    <source>
        <dbReference type="Pfam" id="PF22020"/>
    </source>
</evidence>
<dbReference type="InterPro" id="IPR029063">
    <property type="entry name" value="SAM-dependent_MTases_sf"/>
</dbReference>
<dbReference type="GO" id="GO:0032259">
    <property type="term" value="P:methylation"/>
    <property type="evidence" value="ECO:0007669"/>
    <property type="project" value="UniProtKB-KW"/>
</dbReference>
<dbReference type="Proteomes" id="UP001239909">
    <property type="component" value="Unassembled WGS sequence"/>
</dbReference>
<dbReference type="SUPFAM" id="SSF53335">
    <property type="entry name" value="S-adenosyl-L-methionine-dependent methyltransferases"/>
    <property type="match status" value="1"/>
</dbReference>
<dbReference type="Pfam" id="PF22020">
    <property type="entry name" value="RlmL_1st"/>
    <property type="match status" value="1"/>
</dbReference>
<dbReference type="EMBL" id="BSYI01000003">
    <property type="protein sequence ID" value="GMG81291.1"/>
    <property type="molecule type" value="Genomic_DNA"/>
</dbReference>
<dbReference type="PANTHER" id="PTHR47313:SF1">
    <property type="entry name" value="RIBOSOMAL RNA LARGE SUBUNIT METHYLTRANSFERASE K_L"/>
    <property type="match status" value="1"/>
</dbReference>
<dbReference type="RefSeq" id="WP_285669957.1">
    <property type="nucleotide sequence ID" value="NZ_BSYI01000003.1"/>
</dbReference>
<dbReference type="Gene3D" id="3.30.2130.30">
    <property type="match status" value="1"/>
</dbReference>
<protein>
    <submittedName>
        <fullName evidence="5">RNA methyltransferase</fullName>
    </submittedName>
</protein>
<feature type="domain" description="Ribosomal RNA large subunit methyltransferase K/L-like methyltransferase" evidence="3">
    <location>
        <begin position="162"/>
        <end position="347"/>
    </location>
</feature>
<evidence type="ECO:0000313" key="6">
    <source>
        <dbReference type="Proteomes" id="UP001239909"/>
    </source>
</evidence>
<evidence type="ECO:0000256" key="2">
    <source>
        <dbReference type="ARBA" id="ARBA00022679"/>
    </source>
</evidence>
<keyword evidence="2" id="KW-0808">Transferase</keyword>
<dbReference type="CDD" id="cd11715">
    <property type="entry name" value="THUMP_AdoMetMT"/>
    <property type="match status" value="1"/>
</dbReference>
<name>A0ABQ6LLJ4_9RHOB</name>
<sequence length="372" mass="38465">MTDTSGLFLACPPGLEPWLAAEAAALGLAGVRAVPGGVEAAGGLAEAMRANLWLRGATRVLLRIAEFRAMHLAQLDKRARKIPWGEILRRDVPVSVEAACRKSRIYHAGAAAERVARAIQEGTGAPAKTGRGRNGIGVFLRIDDDLATLSIDTSGEPLHKRGHKLAVARAPMRESMAALFLAACGYRPGEALLDPMCGSGTFPIEAAEISAGLAPGRGRSFAFERLAAADPALWAEMRGAAGVPEGPALAFGSDRDAGAVSMARENAGRAGVAALTAFAERPVSEIAPPEGAAPGLVMVNPPYGARVGAVKALGPLHAALGRVLTERFAGWRVGLVTTEAGLARATGLRLAEPGPPVPHGGLRVRLWQAGPL</sequence>
<accession>A0ABQ6LLJ4</accession>
<reference evidence="5 6" key="1">
    <citation type="submission" date="2023-04" db="EMBL/GenBank/DDBJ databases">
        <title>Marinoamorphus aggregata gen. nov., sp. Nov., isolate from tissue of brittle star Ophioplocus japonicus.</title>
        <authorList>
            <person name="Kawano K."/>
            <person name="Sawayama S."/>
            <person name="Nakagawa S."/>
        </authorList>
    </citation>
    <scope>NUCLEOTIDE SEQUENCE [LARGE SCALE GENOMIC DNA]</scope>
    <source>
        <strain evidence="5 6">NKW23</strain>
    </source>
</reference>
<evidence type="ECO:0000256" key="1">
    <source>
        <dbReference type="ARBA" id="ARBA00022603"/>
    </source>
</evidence>
<keyword evidence="6" id="KW-1185">Reference proteome</keyword>
<dbReference type="GO" id="GO:0008168">
    <property type="term" value="F:methyltransferase activity"/>
    <property type="evidence" value="ECO:0007669"/>
    <property type="project" value="UniProtKB-KW"/>
</dbReference>
<dbReference type="PROSITE" id="PS01261">
    <property type="entry name" value="UPF0020"/>
    <property type="match status" value="1"/>
</dbReference>
<dbReference type="Gene3D" id="3.40.50.150">
    <property type="entry name" value="Vaccinia Virus protein VP39"/>
    <property type="match status" value="1"/>
</dbReference>
<comment type="caution">
    <text evidence="5">The sequence shown here is derived from an EMBL/GenBank/DDBJ whole genome shotgun (WGS) entry which is preliminary data.</text>
</comment>
<dbReference type="InterPro" id="IPR000241">
    <property type="entry name" value="RlmKL-like_Mtase"/>
</dbReference>
<dbReference type="PANTHER" id="PTHR47313">
    <property type="entry name" value="RIBOSOMAL RNA LARGE SUBUNIT METHYLTRANSFERASE K/L"/>
    <property type="match status" value="1"/>
</dbReference>
<evidence type="ECO:0000313" key="5">
    <source>
        <dbReference type="EMBL" id="GMG81291.1"/>
    </source>
</evidence>
<feature type="domain" description="RlmL ferredoxin-like" evidence="4">
    <location>
        <begin position="7"/>
        <end position="61"/>
    </location>
</feature>
<dbReference type="Pfam" id="PF01170">
    <property type="entry name" value="UPF0020"/>
    <property type="match status" value="1"/>
</dbReference>
<dbReference type="InterPro" id="IPR053943">
    <property type="entry name" value="RlmKL-like_Mtase_CS"/>
</dbReference>